<reference evidence="6" key="1">
    <citation type="submission" date="2017-02" db="EMBL/GenBank/DDBJ databases">
        <authorList>
            <person name="Varghese N."/>
            <person name="Submissions S."/>
        </authorList>
    </citation>
    <scope>NUCLEOTIDE SEQUENCE [LARGE SCALE GENOMIC DNA]</scope>
    <source>
        <strain evidence="6">DSM 16521</strain>
    </source>
</reference>
<dbReference type="GO" id="GO:0030435">
    <property type="term" value="P:sporulation resulting in formation of a cellular spore"/>
    <property type="evidence" value="ECO:0007669"/>
    <property type="project" value="UniProtKB-KW"/>
</dbReference>
<gene>
    <name evidence="5" type="ORF">SAMN02745885_00841</name>
</gene>
<dbReference type="Pfam" id="PF00269">
    <property type="entry name" value="SASP"/>
    <property type="match status" value="1"/>
</dbReference>
<evidence type="ECO:0000256" key="1">
    <source>
        <dbReference type="ARBA" id="ARBA00003863"/>
    </source>
</evidence>
<dbReference type="InterPro" id="IPR018126">
    <property type="entry name" value="SASP_alpha/beta-type_CS"/>
</dbReference>
<dbReference type="InterPro" id="IPR038300">
    <property type="entry name" value="SASP_sf_alpha/beta"/>
</dbReference>
<keyword evidence="6" id="KW-1185">Reference proteome</keyword>
<accession>A0A1T4N992</accession>
<comment type="function">
    <text evidence="1">SASP are bound to spore DNA. They are double-stranded DNA-binding proteins that cause DNA to change to an a-like conformation. They protect the DNA backbone from chemical and enzymatic cleavage and are thus involved in dormant spore's high resistance to UV light.</text>
</comment>
<keyword evidence="4" id="KW-0238">DNA-binding</keyword>
<keyword evidence="3" id="KW-0749">Sporulation</keyword>
<dbReference type="Proteomes" id="UP000189933">
    <property type="component" value="Unassembled WGS sequence"/>
</dbReference>
<dbReference type="InterPro" id="IPR001448">
    <property type="entry name" value="SASP_alpha/beta-type"/>
</dbReference>
<dbReference type="PROSITE" id="PS00304">
    <property type="entry name" value="SASP_1"/>
    <property type="match status" value="1"/>
</dbReference>
<dbReference type="GO" id="GO:0003690">
    <property type="term" value="F:double-stranded DNA binding"/>
    <property type="evidence" value="ECO:0007669"/>
    <property type="project" value="InterPro"/>
</dbReference>
<comment type="similarity">
    <text evidence="2">Belongs to the alpha/beta-type SASP family.</text>
</comment>
<evidence type="ECO:0000256" key="3">
    <source>
        <dbReference type="ARBA" id="ARBA00022969"/>
    </source>
</evidence>
<dbReference type="OrthoDB" id="1683773at2"/>
<name>A0A1T4N992_9FIRM</name>
<evidence type="ECO:0000256" key="4">
    <source>
        <dbReference type="ARBA" id="ARBA00023125"/>
    </source>
</evidence>
<proteinExistence type="inferred from homology"/>
<evidence type="ECO:0000313" key="5">
    <source>
        <dbReference type="EMBL" id="SJZ75663.1"/>
    </source>
</evidence>
<dbReference type="InterPro" id="IPR050847">
    <property type="entry name" value="SASP_DNA-binding"/>
</dbReference>
<dbReference type="GO" id="GO:0006265">
    <property type="term" value="P:DNA topological change"/>
    <property type="evidence" value="ECO:0007669"/>
    <property type="project" value="InterPro"/>
</dbReference>
<organism evidence="5 6">
    <name type="scientific">Carboxydocella sporoproducens DSM 16521</name>
    <dbReference type="NCBI Taxonomy" id="1121270"/>
    <lineage>
        <taxon>Bacteria</taxon>
        <taxon>Bacillati</taxon>
        <taxon>Bacillota</taxon>
        <taxon>Clostridia</taxon>
        <taxon>Eubacteriales</taxon>
        <taxon>Clostridiales Family XVI. Incertae Sedis</taxon>
        <taxon>Carboxydocella</taxon>
    </lineage>
</organism>
<dbReference type="PANTHER" id="PTHR36107:SF1">
    <property type="entry name" value="SMALL, ACID-SOLUBLE SPORE PROTEIN A"/>
    <property type="match status" value="1"/>
</dbReference>
<sequence length="77" mass="8403">MARNRNKTAVPGAKRALEQFKYEIANEIGLAEKIQTVGYENMTSRECGSIGGWMTKKMVQLAEQALAGQAGTTTPQQ</sequence>
<dbReference type="EMBL" id="FUXM01000006">
    <property type="protein sequence ID" value="SJZ75663.1"/>
    <property type="molecule type" value="Genomic_DNA"/>
</dbReference>
<protein>
    <submittedName>
        <fullName evidence="5">Small, acid-soluble spore protein, alpha/beta type</fullName>
    </submittedName>
</protein>
<dbReference type="PANTHER" id="PTHR36107">
    <property type="entry name" value="SMALL, ACID-SOLUBLE SPORE PROTEIN A"/>
    <property type="match status" value="1"/>
</dbReference>
<evidence type="ECO:0000313" key="6">
    <source>
        <dbReference type="Proteomes" id="UP000189933"/>
    </source>
</evidence>
<evidence type="ECO:0000256" key="2">
    <source>
        <dbReference type="ARBA" id="ARBA00005442"/>
    </source>
</evidence>
<dbReference type="AlphaFoldDB" id="A0A1T4N992"/>
<dbReference type="Gene3D" id="6.10.10.80">
    <property type="entry name" value="Small, acid-soluble spore protein, alpha/beta type-like"/>
    <property type="match status" value="1"/>
</dbReference>
<dbReference type="RefSeq" id="WP_078664943.1">
    <property type="nucleotide sequence ID" value="NZ_FUXM01000006.1"/>
</dbReference>